<dbReference type="AlphaFoldDB" id="A0A087T2Z0"/>
<dbReference type="Gene3D" id="3.30.420.10">
    <property type="entry name" value="Ribonuclease H-like superfamily/Ribonuclease H"/>
    <property type="match status" value="1"/>
</dbReference>
<accession>A0A087T2Z0</accession>
<reference evidence="1 2" key="1">
    <citation type="submission" date="2013-11" db="EMBL/GenBank/DDBJ databases">
        <title>Genome sequencing of Stegodyphus mimosarum.</title>
        <authorList>
            <person name="Bechsgaard J."/>
        </authorList>
    </citation>
    <scope>NUCLEOTIDE SEQUENCE [LARGE SCALE GENOMIC DNA]</scope>
</reference>
<evidence type="ECO:0000313" key="2">
    <source>
        <dbReference type="Proteomes" id="UP000054359"/>
    </source>
</evidence>
<dbReference type="InterPro" id="IPR036397">
    <property type="entry name" value="RNaseH_sf"/>
</dbReference>
<feature type="non-terminal residue" evidence="1">
    <location>
        <position position="89"/>
    </location>
</feature>
<gene>
    <name evidence="1" type="ORF">X975_12549</name>
</gene>
<dbReference type="EMBL" id="KK113152">
    <property type="protein sequence ID" value="KFM59479.1"/>
    <property type="molecule type" value="Genomic_DNA"/>
</dbReference>
<sequence>MAHIRTHNPHRTIPDVCAVREHHCRPGSLIHVSTVFLARDSVYQQDNAPYNKGQIITGWFEEHSSDFQVMCWPSNSIGINPIEDLWSLT</sequence>
<name>A0A087T2Z0_STEMI</name>
<protein>
    <recommendedName>
        <fullName evidence="3">Tc1-like transposase DDE domain-containing protein</fullName>
    </recommendedName>
</protein>
<proteinExistence type="predicted"/>
<dbReference type="GO" id="GO:0003676">
    <property type="term" value="F:nucleic acid binding"/>
    <property type="evidence" value="ECO:0007669"/>
    <property type="project" value="InterPro"/>
</dbReference>
<evidence type="ECO:0008006" key="3">
    <source>
        <dbReference type="Google" id="ProtNLM"/>
    </source>
</evidence>
<organism evidence="1 2">
    <name type="scientific">Stegodyphus mimosarum</name>
    <name type="common">African social velvet spider</name>
    <dbReference type="NCBI Taxonomy" id="407821"/>
    <lineage>
        <taxon>Eukaryota</taxon>
        <taxon>Metazoa</taxon>
        <taxon>Ecdysozoa</taxon>
        <taxon>Arthropoda</taxon>
        <taxon>Chelicerata</taxon>
        <taxon>Arachnida</taxon>
        <taxon>Araneae</taxon>
        <taxon>Araneomorphae</taxon>
        <taxon>Entelegynae</taxon>
        <taxon>Eresoidea</taxon>
        <taxon>Eresidae</taxon>
        <taxon>Stegodyphus</taxon>
    </lineage>
</organism>
<dbReference type="OrthoDB" id="10006939at2759"/>
<evidence type="ECO:0000313" key="1">
    <source>
        <dbReference type="EMBL" id="KFM59479.1"/>
    </source>
</evidence>
<dbReference type="Proteomes" id="UP000054359">
    <property type="component" value="Unassembled WGS sequence"/>
</dbReference>
<keyword evidence="2" id="KW-1185">Reference proteome</keyword>